<feature type="compositionally biased region" description="Basic and acidic residues" evidence="24">
    <location>
        <begin position="1"/>
        <end position="10"/>
    </location>
</feature>
<evidence type="ECO:0000256" key="21">
    <source>
        <dbReference type="PIRNR" id="PIRNR000006"/>
    </source>
</evidence>
<evidence type="ECO:0000256" key="7">
    <source>
        <dbReference type="ARBA" id="ARBA00022519"/>
    </source>
</evidence>
<evidence type="ECO:0000256" key="19">
    <source>
        <dbReference type="ARBA" id="ARBA00023136"/>
    </source>
</evidence>
<protein>
    <recommendedName>
        <fullName evidence="21">Cbb3-type cytochrome c oxidase subunit</fullName>
    </recommendedName>
</protein>
<proteinExistence type="inferred from homology"/>
<feature type="domain" description="Cytochrome c" evidence="26">
    <location>
        <begin position="125"/>
        <end position="215"/>
    </location>
</feature>
<comment type="similarity">
    <text evidence="3 21">Belongs to the CcoP / FixP family.</text>
</comment>
<dbReference type="PANTHER" id="PTHR33751:SF1">
    <property type="entry name" value="CBB3-TYPE CYTOCHROME C OXIDASE SUBUNIT FIXP"/>
    <property type="match status" value="1"/>
</dbReference>
<evidence type="ECO:0000256" key="18">
    <source>
        <dbReference type="ARBA" id="ARBA00023065"/>
    </source>
</evidence>
<dbReference type="InterPro" id="IPR008168">
    <property type="entry name" value="Cyt_C_IC"/>
</dbReference>
<keyword evidence="6 21" id="KW-1003">Cell membrane</keyword>
<evidence type="ECO:0000259" key="26">
    <source>
        <dbReference type="PROSITE" id="PS51007"/>
    </source>
</evidence>
<dbReference type="GO" id="GO:0020037">
    <property type="term" value="F:heme binding"/>
    <property type="evidence" value="ECO:0007669"/>
    <property type="project" value="InterPro"/>
</dbReference>
<feature type="binding site" description="covalent" evidence="23">
    <location>
        <position position="141"/>
    </location>
    <ligand>
        <name>heme c</name>
        <dbReference type="ChEBI" id="CHEBI:61717"/>
        <label>1</label>
    </ligand>
</feature>
<keyword evidence="15 25" id="KW-1133">Transmembrane helix</keyword>
<evidence type="ECO:0000313" key="28">
    <source>
        <dbReference type="Proteomes" id="UP000630142"/>
    </source>
</evidence>
<evidence type="ECO:0000256" key="22">
    <source>
        <dbReference type="PIRSR" id="PIRSR000006-1"/>
    </source>
</evidence>
<keyword evidence="11 21" id="KW-0479">Metal-binding</keyword>
<feature type="binding site" description="covalent" evidence="23">
    <location>
        <position position="138"/>
    </location>
    <ligand>
        <name>heme c</name>
        <dbReference type="ChEBI" id="CHEBI:61717"/>
        <label>1</label>
    </ligand>
</feature>
<evidence type="ECO:0000256" key="15">
    <source>
        <dbReference type="ARBA" id="ARBA00022989"/>
    </source>
</evidence>
<evidence type="ECO:0000256" key="13">
    <source>
        <dbReference type="ARBA" id="ARBA00022781"/>
    </source>
</evidence>
<keyword evidence="19 21" id="KW-0472">Membrane</keyword>
<comment type="caution">
    <text evidence="27">The sequence shown here is derived from an EMBL/GenBank/DDBJ whole genome shotgun (WGS) entry which is preliminary data.</text>
</comment>
<dbReference type="InterPro" id="IPR036909">
    <property type="entry name" value="Cyt_c-like_dom_sf"/>
</dbReference>
<feature type="binding site" description="axial binding residue" evidence="22">
    <location>
        <position position="277"/>
    </location>
    <ligand>
        <name>heme c</name>
        <dbReference type="ChEBI" id="CHEBI:61717"/>
        <label>1</label>
    </ligand>
    <ligandPart>
        <name>Fe</name>
        <dbReference type="ChEBI" id="CHEBI:18248"/>
    </ligandPart>
</feature>
<keyword evidence="10 25" id="KW-0812">Transmembrane</keyword>
<evidence type="ECO:0000256" key="16">
    <source>
        <dbReference type="ARBA" id="ARBA00023002"/>
    </source>
</evidence>
<feature type="binding site" description="axial binding residue" evidence="22">
    <location>
        <position position="142"/>
    </location>
    <ligand>
        <name>heme c</name>
        <dbReference type="ChEBI" id="CHEBI:61717"/>
        <label>1</label>
    </ligand>
    <ligandPart>
        <name>Fe</name>
        <dbReference type="ChEBI" id="CHEBI:18248"/>
    </ligandPart>
</feature>
<feature type="domain" description="Cytochrome c" evidence="26">
    <location>
        <begin position="219"/>
        <end position="300"/>
    </location>
</feature>
<organism evidence="27 28">
    <name type="scientific">Tianweitania populi</name>
    <dbReference type="NCBI Taxonomy" id="1607949"/>
    <lineage>
        <taxon>Bacteria</taxon>
        <taxon>Pseudomonadati</taxon>
        <taxon>Pseudomonadota</taxon>
        <taxon>Alphaproteobacteria</taxon>
        <taxon>Hyphomicrobiales</taxon>
        <taxon>Phyllobacteriaceae</taxon>
        <taxon>Tianweitania</taxon>
    </lineage>
</organism>
<dbReference type="GO" id="GO:0009055">
    <property type="term" value="F:electron transfer activity"/>
    <property type="evidence" value="ECO:0007669"/>
    <property type="project" value="InterPro"/>
</dbReference>
<dbReference type="InterPro" id="IPR038414">
    <property type="entry name" value="CcoP_N_sf"/>
</dbReference>
<keyword evidence="16 21" id="KW-0560">Oxidoreductase</keyword>
<dbReference type="InterPro" id="IPR050597">
    <property type="entry name" value="Cytochrome_c_Oxidase_Subunit"/>
</dbReference>
<comment type="subunit">
    <text evidence="4">Component of the cbb3-type cytochrome c oxidase at least composed of FixN, FixO, FixQ and FixP.</text>
</comment>
<keyword evidence="7 21" id="KW-0997">Cell inner membrane</keyword>
<evidence type="ECO:0000256" key="24">
    <source>
        <dbReference type="SAM" id="MobiDB-lite"/>
    </source>
</evidence>
<feature type="binding site" description="axial binding residue" evidence="22">
    <location>
        <position position="190"/>
    </location>
    <ligand>
        <name>heme c</name>
        <dbReference type="ChEBI" id="CHEBI:61717"/>
        <label>2</label>
    </ligand>
    <ligandPart>
        <name>Fe</name>
        <dbReference type="ChEBI" id="CHEBI:18248"/>
    </ligandPart>
</feature>
<comment type="cofactor">
    <cofactor evidence="21 23">
        <name>heme c</name>
        <dbReference type="ChEBI" id="CHEBI:61717"/>
    </cofactor>
    <text evidence="21 23">Binds 2 heme C groups per subunit.</text>
</comment>
<feature type="region of interest" description="Disordered" evidence="24">
    <location>
        <begin position="1"/>
        <end position="38"/>
    </location>
</feature>
<evidence type="ECO:0000256" key="5">
    <source>
        <dbReference type="ARBA" id="ARBA00022448"/>
    </source>
</evidence>
<dbReference type="GO" id="GO:0005506">
    <property type="term" value="F:iron ion binding"/>
    <property type="evidence" value="ECO:0007669"/>
    <property type="project" value="InterPro"/>
</dbReference>
<dbReference type="AlphaFoldDB" id="A0A8J3DRD3"/>
<name>A0A8J3DRD3_9HYPH</name>
<dbReference type="PRINTS" id="PR00605">
    <property type="entry name" value="CYTCHROMECIC"/>
</dbReference>
<reference evidence="27" key="2">
    <citation type="submission" date="2020-09" db="EMBL/GenBank/DDBJ databases">
        <authorList>
            <person name="Sun Q."/>
            <person name="Kim S."/>
        </authorList>
    </citation>
    <scope>NUCLEOTIDE SEQUENCE</scope>
    <source>
        <strain evidence="27">KCTC 42249</strain>
    </source>
</reference>
<keyword evidence="14 21" id="KW-0249">Electron transport</keyword>
<evidence type="ECO:0000256" key="20">
    <source>
        <dbReference type="ARBA" id="ARBA00025525"/>
    </source>
</evidence>
<dbReference type="GO" id="GO:0006119">
    <property type="term" value="P:oxidative phosphorylation"/>
    <property type="evidence" value="ECO:0007669"/>
    <property type="project" value="UniProtKB-UniPathway"/>
</dbReference>
<evidence type="ECO:0000256" key="8">
    <source>
        <dbReference type="ARBA" id="ARBA00022617"/>
    </source>
</evidence>
<keyword evidence="8 21" id="KW-0349">Heme</keyword>
<evidence type="ECO:0000256" key="9">
    <source>
        <dbReference type="ARBA" id="ARBA00022660"/>
    </source>
</evidence>
<comment type="subcellular location">
    <subcellularLocation>
        <location evidence="1 21">Cell inner membrane</location>
    </subcellularLocation>
</comment>
<dbReference type="Gene3D" id="6.10.280.130">
    <property type="match status" value="1"/>
</dbReference>
<feature type="binding site" description="covalent" evidence="23">
    <location>
        <position position="235"/>
    </location>
    <ligand>
        <name>heme c</name>
        <dbReference type="ChEBI" id="CHEBI:61717"/>
        <label>2</label>
    </ligand>
</feature>
<gene>
    <name evidence="27" type="primary">fixP</name>
    <name evidence="27" type="ORF">GCM10016234_27200</name>
</gene>
<dbReference type="Gene3D" id="1.10.760.10">
    <property type="entry name" value="Cytochrome c-like domain"/>
    <property type="match status" value="2"/>
</dbReference>
<comment type="pathway">
    <text evidence="2 21">Energy metabolism; oxidative phosphorylation.</text>
</comment>
<evidence type="ECO:0000256" key="23">
    <source>
        <dbReference type="PIRSR" id="PIRSR000006-2"/>
    </source>
</evidence>
<dbReference type="Pfam" id="PF14715">
    <property type="entry name" value="FixP_N"/>
    <property type="match status" value="1"/>
</dbReference>
<evidence type="ECO:0000256" key="3">
    <source>
        <dbReference type="ARBA" id="ARBA00006113"/>
    </source>
</evidence>
<feature type="binding site" description="covalent" evidence="23">
    <location>
        <position position="232"/>
    </location>
    <ligand>
        <name>heme c</name>
        <dbReference type="ChEBI" id="CHEBI:61717"/>
        <label>2</label>
    </ligand>
</feature>
<sequence>MTDIGADKGFPRVPGSEPYRGEVDQPTGTPTTGHEWDGIKELNTPMPRWWLWVFYATHVFALAYMILYPSIPLLRDGTTGLLGWHSRSEVAQDLSAAETERAALYAQIRDLPVEEIVKNDELRETAFRGGFSAFKVNCVQCHGADASGSPGFANLQDDDWIWGGTLADIQTTITHGVRFAGDEETRYSEMPAFGRDGILERPQIQAVARHVLALSKSGEEDAEGAELYVQNCASCHGEGGEGSREMGAPKLNDAVWLYSSALTDIERQINSPRHGAMPAWGQRLDPATIKQLTVYVHELGGGEASTEEDAATQ</sequence>
<dbReference type="NCBIfam" id="TIGR00782">
    <property type="entry name" value="ccoP"/>
    <property type="match status" value="1"/>
</dbReference>
<keyword evidence="9 21" id="KW-0679">Respiratory chain</keyword>
<keyword evidence="13 21" id="KW-0375">Hydrogen ion transport</keyword>
<accession>A0A8J3DRD3</accession>
<keyword evidence="12" id="KW-0677">Repeat</keyword>
<dbReference type="UniPathway" id="UPA00705"/>
<evidence type="ECO:0000256" key="17">
    <source>
        <dbReference type="ARBA" id="ARBA00023004"/>
    </source>
</evidence>
<dbReference type="GO" id="GO:0016491">
    <property type="term" value="F:oxidoreductase activity"/>
    <property type="evidence" value="ECO:0007669"/>
    <property type="project" value="UniProtKB-KW"/>
</dbReference>
<evidence type="ECO:0000256" key="2">
    <source>
        <dbReference type="ARBA" id="ARBA00004673"/>
    </source>
</evidence>
<evidence type="ECO:0000256" key="1">
    <source>
        <dbReference type="ARBA" id="ARBA00004533"/>
    </source>
</evidence>
<dbReference type="SUPFAM" id="SSF46626">
    <property type="entry name" value="Cytochrome c"/>
    <property type="match status" value="2"/>
</dbReference>
<dbReference type="InterPro" id="IPR009056">
    <property type="entry name" value="Cyt_c-like_dom"/>
</dbReference>
<evidence type="ECO:0000256" key="11">
    <source>
        <dbReference type="ARBA" id="ARBA00022723"/>
    </source>
</evidence>
<dbReference type="Proteomes" id="UP000630142">
    <property type="component" value="Unassembled WGS sequence"/>
</dbReference>
<dbReference type="GO" id="GO:1902600">
    <property type="term" value="P:proton transmembrane transport"/>
    <property type="evidence" value="ECO:0007669"/>
    <property type="project" value="UniProtKB-KW"/>
</dbReference>
<dbReference type="PANTHER" id="PTHR33751">
    <property type="entry name" value="CBB3-TYPE CYTOCHROME C OXIDASE SUBUNIT FIXP"/>
    <property type="match status" value="1"/>
</dbReference>
<dbReference type="InterPro" id="IPR032858">
    <property type="entry name" value="CcoP_N"/>
</dbReference>
<dbReference type="RefSeq" id="WP_189504687.1">
    <property type="nucleotide sequence ID" value="NZ_BMZQ01000002.1"/>
</dbReference>
<evidence type="ECO:0000256" key="25">
    <source>
        <dbReference type="SAM" id="Phobius"/>
    </source>
</evidence>
<dbReference type="EMBL" id="BMZQ01000002">
    <property type="protein sequence ID" value="GHD17729.1"/>
    <property type="molecule type" value="Genomic_DNA"/>
</dbReference>
<evidence type="ECO:0000256" key="6">
    <source>
        <dbReference type="ARBA" id="ARBA00022475"/>
    </source>
</evidence>
<keyword evidence="28" id="KW-1185">Reference proteome</keyword>
<keyword evidence="17 21" id="KW-0408">Iron</keyword>
<dbReference type="InterPro" id="IPR004678">
    <property type="entry name" value="Cyt_c_oxidase_cbb3_su3"/>
</dbReference>
<evidence type="ECO:0000256" key="4">
    <source>
        <dbReference type="ARBA" id="ARBA00011203"/>
    </source>
</evidence>
<evidence type="ECO:0000256" key="14">
    <source>
        <dbReference type="ARBA" id="ARBA00022982"/>
    </source>
</evidence>
<evidence type="ECO:0000313" key="27">
    <source>
        <dbReference type="EMBL" id="GHD17729.1"/>
    </source>
</evidence>
<dbReference type="PROSITE" id="PS51007">
    <property type="entry name" value="CYTC"/>
    <property type="match status" value="2"/>
</dbReference>
<keyword evidence="18 21" id="KW-0406">Ion transport</keyword>
<evidence type="ECO:0000256" key="10">
    <source>
        <dbReference type="ARBA" id="ARBA00022692"/>
    </source>
</evidence>
<comment type="function">
    <text evidence="20">C-type cytochrome. Part of the cbb3-type cytochrome c oxidase complex. FixP subunit is required for transferring electrons from donor cytochrome c via its heme groups to FixO subunit. From there, electrons are shuttled to the catalytic binuclear center of FixN subunit where oxygen reduction takes place. The complex also functions as a proton pump.</text>
</comment>
<dbReference type="GO" id="GO:0005886">
    <property type="term" value="C:plasma membrane"/>
    <property type="evidence" value="ECO:0007669"/>
    <property type="project" value="UniProtKB-SubCell"/>
</dbReference>
<keyword evidence="5 21" id="KW-0813">Transport</keyword>
<feature type="binding site" description="axial binding residue" evidence="22">
    <location>
        <position position="236"/>
    </location>
    <ligand>
        <name>heme c</name>
        <dbReference type="ChEBI" id="CHEBI:61717"/>
        <label>2</label>
    </ligand>
    <ligandPart>
        <name>Fe</name>
        <dbReference type="ChEBI" id="CHEBI:18248"/>
    </ligandPart>
</feature>
<feature type="transmembrane region" description="Helical" evidence="25">
    <location>
        <begin position="49"/>
        <end position="67"/>
    </location>
</feature>
<reference evidence="27" key="1">
    <citation type="journal article" date="2014" name="Int. J. Syst. Evol. Microbiol.">
        <title>Complete genome sequence of Corynebacterium casei LMG S-19264T (=DSM 44701T), isolated from a smear-ripened cheese.</title>
        <authorList>
            <consortium name="US DOE Joint Genome Institute (JGI-PGF)"/>
            <person name="Walter F."/>
            <person name="Albersmeier A."/>
            <person name="Kalinowski J."/>
            <person name="Ruckert C."/>
        </authorList>
    </citation>
    <scope>NUCLEOTIDE SEQUENCE</scope>
    <source>
        <strain evidence="27">KCTC 42249</strain>
    </source>
</reference>
<dbReference type="PIRSF" id="PIRSF000006">
    <property type="entry name" value="Cbb3-Cox_fixP"/>
    <property type="match status" value="1"/>
</dbReference>
<dbReference type="Pfam" id="PF13442">
    <property type="entry name" value="Cytochrome_CBB3"/>
    <property type="match status" value="2"/>
</dbReference>
<evidence type="ECO:0000256" key="12">
    <source>
        <dbReference type="ARBA" id="ARBA00022737"/>
    </source>
</evidence>